<dbReference type="AlphaFoldDB" id="A0A3N5B9X2"/>
<dbReference type="EMBL" id="RKRF01000008">
    <property type="protein sequence ID" value="RPF54203.1"/>
    <property type="molecule type" value="Genomic_DNA"/>
</dbReference>
<dbReference type="PANTHER" id="PTHR36836">
    <property type="entry name" value="COLANIC ACID BIOSYNTHESIS PROTEIN WCAK"/>
    <property type="match status" value="1"/>
</dbReference>
<accession>A0A3N5B9X2</accession>
<protein>
    <submittedName>
        <fullName evidence="2">Polysaccharide pyruvyl transferase WcaK-like protein</fullName>
    </submittedName>
</protein>
<keyword evidence="2" id="KW-0808">Transferase</keyword>
<evidence type="ECO:0000259" key="1">
    <source>
        <dbReference type="Pfam" id="PF04230"/>
    </source>
</evidence>
<sequence>MKIGIIGSYGGGSIGDEAILNGLINSLNDLGDSVKEVVIYTTNIDNTKYALNLDGVKFDIVYKGNISKKKSLNTNENKSLVKSYHPRSLVNNLKKRNPIFYHSVESYMRQLTRKPIYGFNLDKDLDYLIVGGGNVLMDFYPKWPFVLRHIVKEARKKDIKVYFCGVGAGPINTSVGKKVIKSILKDYYVSTRDIESKYILDNLNEGSKCVKVNTDLAFGLERKLKTKSNGIGVSVIPFHADYYWPNNDSSYYKIYCENMSKILDNLIMKTSIPITFFATNYPSDIKVAKHIYNNMSNKGSVEILDKRLTVHEILEFCASKKLILGTRLHSLILSSCARTNFYGINYQPKVNYFLKRIGKCDDYININDLLKDLSDIEIGTITDKIILQLKAELNEEFLDDEKEKIQKELSFILNK</sequence>
<feature type="domain" description="Polysaccharide pyruvyl transferase" evidence="1">
    <location>
        <begin position="14"/>
        <end position="347"/>
    </location>
</feature>
<proteinExistence type="predicted"/>
<dbReference type="InterPro" id="IPR007345">
    <property type="entry name" value="Polysacch_pyruvyl_Trfase"/>
</dbReference>
<keyword evidence="3" id="KW-1185">Reference proteome</keyword>
<evidence type="ECO:0000313" key="2">
    <source>
        <dbReference type="EMBL" id="RPF54203.1"/>
    </source>
</evidence>
<gene>
    <name evidence="2" type="ORF">EDC24_1396</name>
</gene>
<evidence type="ECO:0000313" key="3">
    <source>
        <dbReference type="Proteomes" id="UP000276443"/>
    </source>
</evidence>
<comment type="caution">
    <text evidence="2">The sequence shown here is derived from an EMBL/GenBank/DDBJ whole genome shotgun (WGS) entry which is preliminary data.</text>
</comment>
<dbReference type="Pfam" id="PF04230">
    <property type="entry name" value="PS_pyruv_trans"/>
    <property type="match status" value="1"/>
</dbReference>
<dbReference type="RefSeq" id="WP_170158492.1">
    <property type="nucleotide sequence ID" value="NZ_RKRF01000008.1"/>
</dbReference>
<name>A0A3N5B9X2_9BACI</name>
<reference evidence="2 3" key="1">
    <citation type="submission" date="2018-11" db="EMBL/GenBank/DDBJ databases">
        <title>Genomic Encyclopedia of Type Strains, Phase IV (KMG-IV): sequencing the most valuable type-strain genomes for metagenomic binning, comparative biology and taxonomic classification.</title>
        <authorList>
            <person name="Goeker M."/>
        </authorList>
    </citation>
    <scope>NUCLEOTIDE SEQUENCE [LARGE SCALE GENOMIC DNA]</scope>
    <source>
        <strain evidence="2 3">DSM 18090</strain>
    </source>
</reference>
<organism evidence="2 3">
    <name type="scientific">Aquisalibacillus elongatus</name>
    <dbReference type="NCBI Taxonomy" id="485577"/>
    <lineage>
        <taxon>Bacteria</taxon>
        <taxon>Bacillati</taxon>
        <taxon>Bacillota</taxon>
        <taxon>Bacilli</taxon>
        <taxon>Bacillales</taxon>
        <taxon>Bacillaceae</taxon>
        <taxon>Aquisalibacillus</taxon>
    </lineage>
</organism>
<dbReference type="Proteomes" id="UP000276443">
    <property type="component" value="Unassembled WGS sequence"/>
</dbReference>
<dbReference type="PANTHER" id="PTHR36836:SF1">
    <property type="entry name" value="COLANIC ACID BIOSYNTHESIS PROTEIN WCAK"/>
    <property type="match status" value="1"/>
</dbReference>
<dbReference type="GO" id="GO:0016740">
    <property type="term" value="F:transferase activity"/>
    <property type="evidence" value="ECO:0007669"/>
    <property type="project" value="UniProtKB-KW"/>
</dbReference>